<dbReference type="Proteomes" id="UP000295497">
    <property type="component" value="Chromosome"/>
</dbReference>
<evidence type="ECO:0000313" key="1">
    <source>
        <dbReference type="EMBL" id="AUX30839.1"/>
    </source>
</evidence>
<dbReference type="AlphaFoldDB" id="A0A4P2QLC0"/>
<organism evidence="1 2">
    <name type="scientific">Sorangium cellulosum</name>
    <name type="common">Polyangium cellulosum</name>
    <dbReference type="NCBI Taxonomy" id="56"/>
    <lineage>
        <taxon>Bacteria</taxon>
        <taxon>Pseudomonadati</taxon>
        <taxon>Myxococcota</taxon>
        <taxon>Polyangia</taxon>
        <taxon>Polyangiales</taxon>
        <taxon>Polyangiaceae</taxon>
        <taxon>Sorangium</taxon>
    </lineage>
</organism>
<sequence length="95" mass="10563">METPMSDREFAAYVCDHVFEGSRPVLLVAHEDGAWQFLCGDSHGSDAIPRVVGMNHILDADPSLRDVLNLPNNWEAERSSVGLAWTRTRLDPTAQ</sequence>
<proteinExistence type="predicted"/>
<name>A0A4P2QLC0_SORCE</name>
<evidence type="ECO:0008006" key="3">
    <source>
        <dbReference type="Google" id="ProtNLM"/>
    </source>
</evidence>
<accession>A0A4P2QLC0</accession>
<gene>
    <name evidence="1" type="ORF">SOCE836_029530</name>
</gene>
<evidence type="ECO:0000313" key="2">
    <source>
        <dbReference type="Proteomes" id="UP000295497"/>
    </source>
</evidence>
<protein>
    <recommendedName>
        <fullName evidence="3">DUF2185 domain-containing protein</fullName>
    </recommendedName>
</protein>
<dbReference type="EMBL" id="CP012672">
    <property type="protein sequence ID" value="AUX30839.1"/>
    <property type="molecule type" value="Genomic_DNA"/>
</dbReference>
<reference evidence="1 2" key="1">
    <citation type="submission" date="2015-09" db="EMBL/GenBank/DDBJ databases">
        <title>Sorangium comparison.</title>
        <authorList>
            <person name="Zaburannyi N."/>
            <person name="Bunk B."/>
            <person name="Overmann J."/>
            <person name="Mueller R."/>
        </authorList>
    </citation>
    <scope>NUCLEOTIDE SEQUENCE [LARGE SCALE GENOMIC DNA]</scope>
    <source>
        <strain evidence="1 2">So ce836</strain>
    </source>
</reference>